<dbReference type="Pfam" id="PF13338">
    <property type="entry name" value="AbiEi_4"/>
    <property type="match status" value="1"/>
</dbReference>
<gene>
    <name evidence="2" type="ORF">KRR39_18780</name>
</gene>
<protein>
    <submittedName>
        <fullName evidence="2">Type IV toxin-antitoxin system AbiEi family antitoxin domain-containing protein</fullName>
    </submittedName>
</protein>
<feature type="domain" description="AbiEi antitoxin N-terminal" evidence="1">
    <location>
        <begin position="20"/>
        <end position="53"/>
    </location>
</feature>
<dbReference type="RefSeq" id="WP_216938977.1">
    <property type="nucleotide sequence ID" value="NZ_CP077062.1"/>
</dbReference>
<organism evidence="2 3">
    <name type="scientific">Nocardioides panacis</name>
    <dbReference type="NCBI Taxonomy" id="2849501"/>
    <lineage>
        <taxon>Bacteria</taxon>
        <taxon>Bacillati</taxon>
        <taxon>Actinomycetota</taxon>
        <taxon>Actinomycetes</taxon>
        <taxon>Propionibacteriales</taxon>
        <taxon>Nocardioidaceae</taxon>
        <taxon>Nocardioides</taxon>
    </lineage>
</organism>
<evidence type="ECO:0000259" key="1">
    <source>
        <dbReference type="Pfam" id="PF13338"/>
    </source>
</evidence>
<evidence type="ECO:0000313" key="2">
    <source>
        <dbReference type="EMBL" id="QWZ07466.1"/>
    </source>
</evidence>
<dbReference type="InterPro" id="IPR025159">
    <property type="entry name" value="AbiEi_N"/>
</dbReference>
<accession>A0A975SX28</accession>
<dbReference type="AlphaFoldDB" id="A0A975SX28"/>
<dbReference type="EMBL" id="CP077062">
    <property type="protein sequence ID" value="QWZ07466.1"/>
    <property type="molecule type" value="Genomic_DNA"/>
</dbReference>
<name>A0A975SX28_9ACTN</name>
<dbReference type="Proteomes" id="UP000683575">
    <property type="component" value="Chromosome"/>
</dbReference>
<reference evidence="2" key="1">
    <citation type="submission" date="2021-06" db="EMBL/GenBank/DDBJ databases">
        <title>Complete genome sequence of Nocardioides sp. G188.</title>
        <authorList>
            <person name="Im W.-T."/>
        </authorList>
    </citation>
    <scope>NUCLEOTIDE SEQUENCE</scope>
    <source>
        <strain evidence="2">G188</strain>
    </source>
</reference>
<sequence>MYDDLSPLHAHPSLPTDRPFTHRQAVDLGISREVLRRMVRVGLLRRVLRGVYVDAAADDGLLMRTRAVSLVVPATAIVTDRTAAWLHGVDALRPGDHLVPPPVEVFQPPGRTRVRTAATSGGERTLLPHDVEVVHGVRVTTPLRTALDLGRLTRRDHAFAALDALLRLGRFGHDELLRDVERFRGQRGVVQLRELAPLADARAESPGESVLRLRWLDTSLPRPELQVEVREHGLLRARLDLAVPALRLAVEYDGRDWHTSPAQRAHDRQRRDWLGAHGWTVVVLGRREVFDQPHLAAVRIREALVPLLRRRAG</sequence>
<proteinExistence type="predicted"/>
<keyword evidence="3" id="KW-1185">Reference proteome</keyword>
<evidence type="ECO:0000313" key="3">
    <source>
        <dbReference type="Proteomes" id="UP000683575"/>
    </source>
</evidence>
<dbReference type="KEGG" id="nps:KRR39_18780"/>